<organism evidence="7 8">
    <name type="scientific">Marasmius tenuissimus</name>
    <dbReference type="NCBI Taxonomy" id="585030"/>
    <lineage>
        <taxon>Eukaryota</taxon>
        <taxon>Fungi</taxon>
        <taxon>Dikarya</taxon>
        <taxon>Basidiomycota</taxon>
        <taxon>Agaricomycotina</taxon>
        <taxon>Agaricomycetes</taxon>
        <taxon>Agaricomycetidae</taxon>
        <taxon>Agaricales</taxon>
        <taxon>Marasmiineae</taxon>
        <taxon>Marasmiaceae</taxon>
        <taxon>Marasmius</taxon>
    </lineage>
</organism>
<sequence>MHVPYQVDPPPDAPDYDQVRCEHDRLSLNATGRRRISVEACELLTGLFPQWKPVPTDEESCSVCEALLYERKTNGLEHRRRAEEEKLKLKRMYDHACNAGLAGTYNFLEHANLAIIPSSFLRRWRLWATKPTENDRPETLDNSVFLCEHNMLLFEPRGYHLDDNVAAILREEWETLVQLYNAGPLISLQRNEGCTECPVPVCEPCRQRLKTDWENTDLIIRIGKKEDAEGQSKPKKQRVTYSRQSRRLRQLRRDGDTRRVNVTKATTVRDIKISLQKTLNIPTICQRLFYKSQELDDGSVTVESLGLLANDILEFQEQGEVHEITDSDNEDGTGSKRDEGRGFGGTVLSGGSASGSFRPVNGGPLVEQAAARESSLGNEPTCSEKSCSACTFINPPDATFCDICSTSLA</sequence>
<feature type="domain" description="Ubiquitin-like" evidence="5">
    <location>
        <begin position="248"/>
        <end position="315"/>
    </location>
</feature>
<dbReference type="InterPro" id="IPR029071">
    <property type="entry name" value="Ubiquitin-like_domsf"/>
</dbReference>
<proteinExistence type="predicted"/>
<feature type="region of interest" description="Disordered" evidence="4">
    <location>
        <begin position="319"/>
        <end position="351"/>
    </location>
</feature>
<keyword evidence="3" id="KW-0862">Zinc</keyword>
<dbReference type="Pfam" id="PF00240">
    <property type="entry name" value="ubiquitin"/>
    <property type="match status" value="1"/>
</dbReference>
<evidence type="ECO:0008006" key="9">
    <source>
        <dbReference type="Google" id="ProtNLM"/>
    </source>
</evidence>
<dbReference type="InterPro" id="IPR001876">
    <property type="entry name" value="Znf_RanBP2"/>
</dbReference>
<evidence type="ECO:0000256" key="4">
    <source>
        <dbReference type="SAM" id="MobiDB-lite"/>
    </source>
</evidence>
<feature type="compositionally biased region" description="Basic residues" evidence="4">
    <location>
        <begin position="233"/>
        <end position="246"/>
    </location>
</feature>
<protein>
    <recommendedName>
        <fullName evidence="9">Ubiquitin-like domain-containing protein</fullName>
    </recommendedName>
</protein>
<dbReference type="PROSITE" id="PS50053">
    <property type="entry name" value="UBIQUITIN_2"/>
    <property type="match status" value="1"/>
</dbReference>
<dbReference type="SMART" id="SM00547">
    <property type="entry name" value="ZnF_RBZ"/>
    <property type="match status" value="1"/>
</dbReference>
<comment type="caution">
    <text evidence="7">The sequence shown here is derived from an EMBL/GenBank/DDBJ whole genome shotgun (WGS) entry which is preliminary data.</text>
</comment>
<dbReference type="InterPro" id="IPR006615">
    <property type="entry name" value="Pept_C19_DUSP"/>
</dbReference>
<dbReference type="EMBL" id="JBBXMP010000261">
    <property type="protein sequence ID" value="KAL0058943.1"/>
    <property type="molecule type" value="Genomic_DNA"/>
</dbReference>
<accession>A0ABR2ZCA2</accession>
<dbReference type="Proteomes" id="UP001437256">
    <property type="component" value="Unassembled WGS sequence"/>
</dbReference>
<keyword evidence="1" id="KW-0479">Metal-binding</keyword>
<evidence type="ECO:0000313" key="8">
    <source>
        <dbReference type="Proteomes" id="UP001437256"/>
    </source>
</evidence>
<dbReference type="Gene3D" id="3.10.20.90">
    <property type="entry name" value="Phosphatidylinositol 3-kinase Catalytic Subunit, Chain A, domain 1"/>
    <property type="match status" value="1"/>
</dbReference>
<reference evidence="7 8" key="1">
    <citation type="submission" date="2024-05" db="EMBL/GenBank/DDBJ databases">
        <title>A draft genome resource for the thread blight pathogen Marasmius tenuissimus strain MS-2.</title>
        <authorList>
            <person name="Yulfo-Soto G.E."/>
            <person name="Baruah I.K."/>
            <person name="Amoako-Attah I."/>
            <person name="Bukari Y."/>
            <person name="Meinhardt L.W."/>
            <person name="Bailey B.A."/>
            <person name="Cohen S.P."/>
        </authorList>
    </citation>
    <scope>NUCLEOTIDE SEQUENCE [LARGE SCALE GENOMIC DNA]</scope>
    <source>
        <strain evidence="7 8">MS-2</strain>
    </source>
</reference>
<evidence type="ECO:0000313" key="7">
    <source>
        <dbReference type="EMBL" id="KAL0058943.1"/>
    </source>
</evidence>
<dbReference type="InterPro" id="IPR000626">
    <property type="entry name" value="Ubiquitin-like_dom"/>
</dbReference>
<evidence type="ECO:0000256" key="3">
    <source>
        <dbReference type="ARBA" id="ARBA00022833"/>
    </source>
</evidence>
<name>A0ABR2ZCA2_9AGAR</name>
<evidence type="ECO:0000259" key="6">
    <source>
        <dbReference type="PROSITE" id="PS51283"/>
    </source>
</evidence>
<keyword evidence="8" id="KW-1185">Reference proteome</keyword>
<evidence type="ECO:0000259" key="5">
    <source>
        <dbReference type="PROSITE" id="PS50053"/>
    </source>
</evidence>
<dbReference type="PROSITE" id="PS51283">
    <property type="entry name" value="DUSP"/>
    <property type="match status" value="1"/>
</dbReference>
<evidence type="ECO:0000256" key="2">
    <source>
        <dbReference type="ARBA" id="ARBA00022771"/>
    </source>
</evidence>
<gene>
    <name evidence="7" type="ORF">AAF712_014346</name>
</gene>
<evidence type="ECO:0000256" key="1">
    <source>
        <dbReference type="ARBA" id="ARBA00022723"/>
    </source>
</evidence>
<feature type="domain" description="DUSP" evidence="6">
    <location>
        <begin position="80"/>
        <end position="192"/>
    </location>
</feature>
<keyword evidence="2" id="KW-0863">Zinc-finger</keyword>
<dbReference type="SUPFAM" id="SSF54236">
    <property type="entry name" value="Ubiquitin-like"/>
    <property type="match status" value="1"/>
</dbReference>
<feature type="region of interest" description="Disordered" evidence="4">
    <location>
        <begin position="224"/>
        <end position="246"/>
    </location>
</feature>